<feature type="compositionally biased region" description="Basic and acidic residues" evidence="1">
    <location>
        <begin position="258"/>
        <end position="274"/>
    </location>
</feature>
<feature type="region of interest" description="Disordered" evidence="1">
    <location>
        <begin position="486"/>
        <end position="539"/>
    </location>
</feature>
<feature type="region of interest" description="Disordered" evidence="1">
    <location>
        <begin position="399"/>
        <end position="427"/>
    </location>
</feature>
<feature type="compositionally biased region" description="Basic residues" evidence="1">
    <location>
        <begin position="206"/>
        <end position="219"/>
    </location>
</feature>
<feature type="compositionally biased region" description="Low complexity" evidence="1">
    <location>
        <begin position="839"/>
        <end position="859"/>
    </location>
</feature>
<evidence type="ECO:0000313" key="3">
    <source>
        <dbReference type="Proteomes" id="UP001583193"/>
    </source>
</evidence>
<feature type="region of interest" description="Disordered" evidence="1">
    <location>
        <begin position="116"/>
        <end position="384"/>
    </location>
</feature>
<feature type="compositionally biased region" description="Basic and acidic residues" evidence="1">
    <location>
        <begin position="45"/>
        <end position="58"/>
    </location>
</feature>
<gene>
    <name evidence="2" type="ORF">Plec18167_006075</name>
</gene>
<dbReference type="Proteomes" id="UP001583193">
    <property type="component" value="Unassembled WGS sequence"/>
</dbReference>
<feature type="region of interest" description="Disordered" evidence="1">
    <location>
        <begin position="620"/>
        <end position="721"/>
    </location>
</feature>
<accession>A0ABR3XDZ8</accession>
<comment type="caution">
    <text evidence="2">The sequence shown here is derived from an EMBL/GenBank/DDBJ whole genome shotgun (WGS) entry which is preliminary data.</text>
</comment>
<feature type="compositionally biased region" description="Polar residues" evidence="1">
    <location>
        <begin position="685"/>
        <end position="706"/>
    </location>
</feature>
<proteinExistence type="predicted"/>
<keyword evidence="3" id="KW-1185">Reference proteome</keyword>
<feature type="region of interest" description="Disordered" evidence="1">
    <location>
        <begin position="447"/>
        <end position="473"/>
    </location>
</feature>
<feature type="compositionally biased region" description="Polar residues" evidence="1">
    <location>
        <begin position="328"/>
        <end position="356"/>
    </location>
</feature>
<feature type="compositionally biased region" description="Acidic residues" evidence="1">
    <location>
        <begin position="275"/>
        <end position="287"/>
    </location>
</feature>
<dbReference type="EMBL" id="JAVDPF010000020">
    <property type="protein sequence ID" value="KAL1874141.1"/>
    <property type="molecule type" value="Genomic_DNA"/>
</dbReference>
<feature type="region of interest" description="Disordered" evidence="1">
    <location>
        <begin position="822"/>
        <end position="859"/>
    </location>
</feature>
<feature type="compositionally biased region" description="Basic and acidic residues" evidence="1">
    <location>
        <begin position="674"/>
        <end position="684"/>
    </location>
</feature>
<feature type="compositionally biased region" description="Polar residues" evidence="1">
    <location>
        <begin position="408"/>
        <end position="422"/>
    </location>
</feature>
<sequence>MQSVLGACKTHRLTNDVEPEAVEHSREYPEVILQADEGPIQREGQSCERNREASEKDVSTAADASPCDSIPSLDPLRTERRFHPRPPEPVSSEQATIGTIPQAQVTLPGVIPDSQERVSIMNTNTIEQKDSPSKSNSGNESSKMKSRHVLKPIPRGRLKELFERKAHTADSVDWDEDLRIPESEPERPSSKRAKKSPAHLPSPGGSRKKNSVPSRRNKAQPKTSLPTPKTGTASSKKSRTSEKAPVQNTLASCRPRRAAADEAKIRLLCDHSQDENTDDDPIEDSTPDDNIVFGDSFHFDQQKTSTPRAAHSDKSKNVETKTPVIDLTTASDGINSVRQEISAQSITHSPASSDSGLSPVEDEDRDIQSRVEERQKDELTGRGHLIGSKLAAVLGEHGILSSGRASEEPTNVESQQPHTSPANVEYDQPLNMNEKLAKIPNQVSEFTSRKHDDTPDNIHDSLGLSESSVTSEENEMVLSNIINHVAQEEPEGQKPIEGGASITKSWKPLRNSEGLSTDSHKDSSRPIRPGDSTANKTIGHPYAALIDERLHRKTHIVSFSADGPRNQCEIHSSSVQRIRSPRLQSVEEREAQPKRKIFTEPFDNHTRPAKRLRFDFAGSSDMEGVDSSSSAATGHMHTVSSPSPLKNNLFRRSMVDEYGSPHPGHRAMAHNVTSRKELSHRGNVERQTGIRQDISSAATTDSSPLSYASRDTEVEPSSPTELQGVRKYLPKGELPASIVSNVGRKQRNDANMAGWGPQRQSNPLLVAQKQMPGQTRESLFPLAKQVRGDQVEIGHVQEEQVAKEQQAQLSTFWDSISNLTKKKVRKEDTSKPDGKDGNSRGSTIESSSPSGRSETSESITLVEPDAQEAQWGQLFRASHRSTLDILVDTSERLVRHLVEEEDAVWDVLATYDHGCRRLIDQLTEAHNESLEVYTRQVTAIRTEYKEIREKTLERLKASDKVLKVLPTMNKLAAGMKKREKLLARLQNLSNAYDAKLNELEAPK</sequence>
<feature type="compositionally biased region" description="Low complexity" evidence="1">
    <location>
        <begin position="620"/>
        <end position="630"/>
    </location>
</feature>
<reference evidence="2 3" key="1">
    <citation type="journal article" date="2024" name="IMA Fungus">
        <title>IMA Genome - F19 : A genome assembly and annotation guide to empower mycologists, including annotated draft genome sequences of Ceratocystis pirilliformis, Diaporthe australafricana, Fusarium ophioides, Paecilomyces lecythidis, and Sporothrix stenoceras.</title>
        <authorList>
            <person name="Aylward J."/>
            <person name="Wilson A.M."/>
            <person name="Visagie C.M."/>
            <person name="Spraker J."/>
            <person name="Barnes I."/>
            <person name="Buitendag C."/>
            <person name="Ceriani C."/>
            <person name="Del Mar Angel L."/>
            <person name="du Plessis D."/>
            <person name="Fuchs T."/>
            <person name="Gasser K."/>
            <person name="Kramer D."/>
            <person name="Li W."/>
            <person name="Munsamy K."/>
            <person name="Piso A."/>
            <person name="Price J.L."/>
            <person name="Sonnekus B."/>
            <person name="Thomas C."/>
            <person name="van der Nest A."/>
            <person name="van Dijk A."/>
            <person name="van Heerden A."/>
            <person name="van Vuuren N."/>
            <person name="Yilmaz N."/>
            <person name="Duong T.A."/>
            <person name="van der Merwe N.A."/>
            <person name="Wingfield M.J."/>
            <person name="Wingfield B.D."/>
        </authorList>
    </citation>
    <scope>NUCLEOTIDE SEQUENCE [LARGE SCALE GENOMIC DNA]</scope>
    <source>
        <strain evidence="2 3">CMW 18167</strain>
    </source>
</reference>
<protein>
    <submittedName>
        <fullName evidence="2">Uncharacterized protein</fullName>
    </submittedName>
</protein>
<feature type="compositionally biased region" description="Basic and acidic residues" evidence="1">
    <location>
        <begin position="157"/>
        <end position="170"/>
    </location>
</feature>
<feature type="compositionally biased region" description="Basic and acidic residues" evidence="1">
    <location>
        <begin position="177"/>
        <end position="189"/>
    </location>
</feature>
<name>A0ABR3XDZ8_9EURO</name>
<feature type="compositionally biased region" description="Basic and acidic residues" evidence="1">
    <location>
        <begin position="366"/>
        <end position="381"/>
    </location>
</feature>
<feature type="compositionally biased region" description="Basic and acidic residues" evidence="1">
    <location>
        <begin position="825"/>
        <end position="838"/>
    </location>
</feature>
<feature type="compositionally biased region" description="Basic and acidic residues" evidence="1">
    <location>
        <begin position="310"/>
        <end position="319"/>
    </location>
</feature>
<organism evidence="2 3">
    <name type="scientific">Paecilomyces lecythidis</name>
    <dbReference type="NCBI Taxonomy" id="3004212"/>
    <lineage>
        <taxon>Eukaryota</taxon>
        <taxon>Fungi</taxon>
        <taxon>Dikarya</taxon>
        <taxon>Ascomycota</taxon>
        <taxon>Pezizomycotina</taxon>
        <taxon>Eurotiomycetes</taxon>
        <taxon>Eurotiomycetidae</taxon>
        <taxon>Eurotiales</taxon>
        <taxon>Thermoascaceae</taxon>
        <taxon>Paecilomyces</taxon>
    </lineage>
</organism>
<evidence type="ECO:0000256" key="1">
    <source>
        <dbReference type="SAM" id="MobiDB-lite"/>
    </source>
</evidence>
<feature type="compositionally biased region" description="Basic residues" evidence="1">
    <location>
        <begin position="144"/>
        <end position="156"/>
    </location>
</feature>
<feature type="compositionally biased region" description="Polar residues" evidence="1">
    <location>
        <begin position="220"/>
        <end position="235"/>
    </location>
</feature>
<feature type="compositionally biased region" description="Basic and acidic residues" evidence="1">
    <location>
        <begin position="447"/>
        <end position="459"/>
    </location>
</feature>
<feature type="region of interest" description="Disordered" evidence="1">
    <location>
        <begin position="34"/>
        <end position="98"/>
    </location>
</feature>
<evidence type="ECO:0000313" key="2">
    <source>
        <dbReference type="EMBL" id="KAL1874141.1"/>
    </source>
</evidence>